<name>A0ABD3Y1D5_SINWO</name>
<dbReference type="Proteomes" id="UP001634394">
    <property type="component" value="Unassembled WGS sequence"/>
</dbReference>
<feature type="transmembrane region" description="Helical" evidence="7">
    <location>
        <begin position="52"/>
        <end position="70"/>
    </location>
</feature>
<proteinExistence type="inferred from homology"/>
<dbReference type="EMBL" id="JBJQND010000001">
    <property type="protein sequence ID" value="KAL3892281.1"/>
    <property type="molecule type" value="Genomic_DNA"/>
</dbReference>
<reference evidence="9 10" key="1">
    <citation type="submission" date="2024-11" db="EMBL/GenBank/DDBJ databases">
        <title>Chromosome-level genome assembly of the freshwater bivalve Anodonta woodiana.</title>
        <authorList>
            <person name="Chen X."/>
        </authorList>
    </citation>
    <scope>NUCLEOTIDE SEQUENCE [LARGE SCALE GENOMIC DNA]</scope>
    <source>
        <strain evidence="9">MN2024</strain>
        <tissue evidence="9">Gills</tissue>
    </source>
</reference>
<dbReference type="GO" id="GO:0016020">
    <property type="term" value="C:membrane"/>
    <property type="evidence" value="ECO:0007669"/>
    <property type="project" value="UniProtKB-SubCell"/>
</dbReference>
<dbReference type="EC" id="2.3.1.225" evidence="7"/>
<evidence type="ECO:0000256" key="6">
    <source>
        <dbReference type="ARBA" id="ARBA00023315"/>
    </source>
</evidence>
<keyword evidence="2 7" id="KW-0808">Transferase</keyword>
<organism evidence="9 10">
    <name type="scientific">Sinanodonta woodiana</name>
    <name type="common">Chinese pond mussel</name>
    <name type="synonym">Anodonta woodiana</name>
    <dbReference type="NCBI Taxonomy" id="1069815"/>
    <lineage>
        <taxon>Eukaryota</taxon>
        <taxon>Metazoa</taxon>
        <taxon>Spiralia</taxon>
        <taxon>Lophotrochozoa</taxon>
        <taxon>Mollusca</taxon>
        <taxon>Bivalvia</taxon>
        <taxon>Autobranchia</taxon>
        <taxon>Heteroconchia</taxon>
        <taxon>Palaeoheterodonta</taxon>
        <taxon>Unionida</taxon>
        <taxon>Unionoidea</taxon>
        <taxon>Unionidae</taxon>
        <taxon>Unioninae</taxon>
        <taxon>Sinanodonta</taxon>
    </lineage>
</organism>
<keyword evidence="10" id="KW-1185">Reference proteome</keyword>
<dbReference type="InterPro" id="IPR039859">
    <property type="entry name" value="PFA4/ZDH16/20/ERF2-like"/>
</dbReference>
<comment type="domain">
    <text evidence="7">The DHHC domain is required for palmitoyltransferase activity.</text>
</comment>
<feature type="transmembrane region" description="Helical" evidence="7">
    <location>
        <begin position="316"/>
        <end position="333"/>
    </location>
</feature>
<gene>
    <name evidence="9" type="ORF">ACJMK2_004500</name>
</gene>
<evidence type="ECO:0000256" key="3">
    <source>
        <dbReference type="ARBA" id="ARBA00022692"/>
    </source>
</evidence>
<dbReference type="InterPro" id="IPR001594">
    <property type="entry name" value="Palmitoyltrfase_DHHC"/>
</dbReference>
<comment type="subcellular location">
    <subcellularLocation>
        <location evidence="1">Membrane</location>
        <topology evidence="1">Multi-pass membrane protein</topology>
    </subcellularLocation>
</comment>
<keyword evidence="3 7" id="KW-0812">Transmembrane</keyword>
<evidence type="ECO:0000256" key="7">
    <source>
        <dbReference type="RuleBase" id="RU079119"/>
    </source>
</evidence>
<evidence type="ECO:0000256" key="5">
    <source>
        <dbReference type="ARBA" id="ARBA00023136"/>
    </source>
</evidence>
<feature type="transmembrane region" description="Helical" evidence="7">
    <location>
        <begin position="242"/>
        <end position="265"/>
    </location>
</feature>
<dbReference type="Pfam" id="PF01529">
    <property type="entry name" value="DHHC"/>
    <property type="match status" value="1"/>
</dbReference>
<comment type="caution">
    <text evidence="9">The sequence shown here is derived from an EMBL/GenBank/DDBJ whole genome shotgun (WGS) entry which is preliminary data.</text>
</comment>
<comment type="catalytic activity">
    <reaction evidence="7">
        <text>L-cysteinyl-[protein] + hexadecanoyl-CoA = S-hexadecanoyl-L-cysteinyl-[protein] + CoA</text>
        <dbReference type="Rhea" id="RHEA:36683"/>
        <dbReference type="Rhea" id="RHEA-COMP:10131"/>
        <dbReference type="Rhea" id="RHEA-COMP:11032"/>
        <dbReference type="ChEBI" id="CHEBI:29950"/>
        <dbReference type="ChEBI" id="CHEBI:57287"/>
        <dbReference type="ChEBI" id="CHEBI:57379"/>
        <dbReference type="ChEBI" id="CHEBI:74151"/>
        <dbReference type="EC" id="2.3.1.225"/>
    </reaction>
</comment>
<keyword evidence="5 7" id="KW-0472">Membrane</keyword>
<keyword evidence="6 7" id="KW-0012">Acyltransferase</keyword>
<feature type="transmembrane region" description="Helical" evidence="7">
    <location>
        <begin position="204"/>
        <end position="222"/>
    </location>
</feature>
<dbReference type="GO" id="GO:0019706">
    <property type="term" value="F:protein-cysteine S-palmitoyltransferase activity"/>
    <property type="evidence" value="ECO:0007669"/>
    <property type="project" value="UniProtKB-EC"/>
</dbReference>
<evidence type="ECO:0000313" key="10">
    <source>
        <dbReference type="Proteomes" id="UP001634394"/>
    </source>
</evidence>
<dbReference type="AlphaFoldDB" id="A0ABD3Y1D5"/>
<feature type="transmembrane region" description="Helical" evidence="7">
    <location>
        <begin position="272"/>
        <end position="289"/>
    </location>
</feature>
<dbReference type="PROSITE" id="PS50216">
    <property type="entry name" value="DHHC"/>
    <property type="match status" value="1"/>
</dbReference>
<evidence type="ECO:0000256" key="1">
    <source>
        <dbReference type="ARBA" id="ARBA00004141"/>
    </source>
</evidence>
<feature type="transmembrane region" description="Helical" evidence="7">
    <location>
        <begin position="82"/>
        <end position="107"/>
    </location>
</feature>
<comment type="similarity">
    <text evidence="7">Belongs to the DHHC palmitoyltransferase family.</text>
</comment>
<evidence type="ECO:0000313" key="9">
    <source>
        <dbReference type="EMBL" id="KAL3892281.1"/>
    </source>
</evidence>
<keyword evidence="4 7" id="KW-1133">Transmembrane helix</keyword>
<protein>
    <recommendedName>
        <fullName evidence="7">Palmitoyltransferase</fullName>
        <ecNumber evidence="7">2.3.1.225</ecNumber>
    </recommendedName>
</protein>
<sequence length="364" mass="43045">MQRSGFSFLNFKLPEFPPEEANMSFSQRWREHVKNKRGDGRSTRCLKIGMRALMMFQIPSQLFITLKYITPYLFEDIKDEWLQYYFCVFSWFVGLNGLANWLCVILYDPAVSKSRDRPCIPVENQWENPPDQFVPLIQETAQQNGSVIYDISLKEALPWEYCDKCKIHIPPRAHHCVYCKTCILKRDHHCFMVGNCIGFKNQRYFVMLCFHSMIAGLLGGYLTYKFVRDVYWVNHAESWTDLVFPIAIYRCIFGSTQVVHCILVMHLFIEPFFGFIGFVYFTSQMFFSMEGKTLYEMSKQIPVKNSNSISTNLRSVFGDFWALNFFFPMTIIFRQREDGMKWEGIKYDHNANRKTKKEEENAIE</sequence>
<feature type="domain" description="Palmitoyltransferase DHHC" evidence="8">
    <location>
        <begin position="160"/>
        <end position="300"/>
    </location>
</feature>
<evidence type="ECO:0000256" key="2">
    <source>
        <dbReference type="ARBA" id="ARBA00022679"/>
    </source>
</evidence>
<evidence type="ECO:0000259" key="8">
    <source>
        <dbReference type="Pfam" id="PF01529"/>
    </source>
</evidence>
<evidence type="ECO:0000256" key="4">
    <source>
        <dbReference type="ARBA" id="ARBA00022989"/>
    </source>
</evidence>
<dbReference type="PANTHER" id="PTHR12246">
    <property type="entry name" value="PALMITOYLTRANSFERASE ZDHHC16"/>
    <property type="match status" value="1"/>
</dbReference>
<accession>A0ABD3Y1D5</accession>